<comment type="catalytic activity">
    <reaction evidence="9">
        <text>Hydrolysis of dipeptides, preferentially hydrophobic dipeptides including prolyl amino acids.</text>
        <dbReference type="EC" id="3.4.13.18"/>
    </reaction>
</comment>
<evidence type="ECO:0000256" key="6">
    <source>
        <dbReference type="ARBA" id="ARBA00022833"/>
    </source>
</evidence>
<dbReference type="InterPro" id="IPR011650">
    <property type="entry name" value="Peptidase_M20_dimer"/>
</dbReference>
<dbReference type="STRING" id="100884.GCA_000269565_00158"/>
<reference evidence="19 20" key="1">
    <citation type="submission" date="2010-12" db="EMBL/GenBank/DDBJ databases">
        <title>The Genome Sequence of Coprobacillus sp. strain 29_1.</title>
        <authorList>
            <consortium name="The Broad Institute Genome Sequencing Platform"/>
            <person name="Earl A."/>
            <person name="Ward D."/>
            <person name="Feldgarden M."/>
            <person name="Gevers D."/>
            <person name="Daigneault M."/>
            <person name="Sibley C.D."/>
            <person name="White A."/>
            <person name="Strauss J."/>
            <person name="Allen-Vercoe E."/>
            <person name="Young S.K."/>
            <person name="Zeng Q."/>
            <person name="Gargeya S."/>
            <person name="Fitzgerald M."/>
            <person name="Haas B."/>
            <person name="Abouelleil A."/>
            <person name="Alvarado L."/>
            <person name="Arachchi H.M."/>
            <person name="Berlin A."/>
            <person name="Brown A."/>
            <person name="Chapman S.B."/>
            <person name="Chen Z."/>
            <person name="Dunbar C."/>
            <person name="Freedman E."/>
            <person name="Gearin G."/>
            <person name="Gellesch M."/>
            <person name="Goldberg J."/>
            <person name="Griggs A."/>
            <person name="Gujja S."/>
            <person name="Heilman E."/>
            <person name="Heiman D."/>
            <person name="Howarth C."/>
            <person name="Larson L."/>
            <person name="Lui A."/>
            <person name="MacDonald P.J.P."/>
            <person name="Mehta T."/>
            <person name="Montmayeur A."/>
            <person name="Murphy C."/>
            <person name="Neiman D."/>
            <person name="Pearson M."/>
            <person name="Priest M."/>
            <person name="Roberts A."/>
            <person name="Saif S."/>
            <person name="Shea T."/>
            <person name="Shenoy N."/>
            <person name="Sisk P."/>
            <person name="Stolte C."/>
            <person name="Sykes S."/>
            <person name="White J."/>
            <person name="Yandava C."/>
            <person name="Nusbaum C."/>
            <person name="Birren B."/>
        </authorList>
    </citation>
    <scope>NUCLEOTIDE SEQUENCE [LARGE SCALE GENOMIC DNA]</scope>
    <source>
        <strain evidence="19 20">29_1</strain>
    </source>
</reference>
<dbReference type="Gene3D" id="3.40.630.10">
    <property type="entry name" value="Zn peptidases"/>
    <property type="match status" value="2"/>
</dbReference>
<keyword evidence="6" id="KW-0862">Zinc</keyword>
<evidence type="ECO:0000313" key="20">
    <source>
        <dbReference type="Proteomes" id="UP000003157"/>
    </source>
</evidence>
<dbReference type="OrthoDB" id="9773892at2"/>
<evidence type="ECO:0000256" key="10">
    <source>
        <dbReference type="ARBA" id="ARBA00038976"/>
    </source>
</evidence>
<dbReference type="PRINTS" id="PR00934">
    <property type="entry name" value="XHISDIPTASE"/>
</dbReference>
<dbReference type="HOGENOM" id="CLU_028526_0_0_9"/>
<evidence type="ECO:0000256" key="9">
    <source>
        <dbReference type="ARBA" id="ARBA00036421"/>
    </source>
</evidence>
<dbReference type="PIRSF" id="PIRSF016599">
    <property type="entry name" value="Xaa-His_dipept"/>
    <property type="match status" value="1"/>
</dbReference>
<dbReference type="EMBL" id="ADKX01000039">
    <property type="protein sequence ID" value="EFW04223.1"/>
    <property type="molecule type" value="Genomic_DNA"/>
</dbReference>
<comment type="similarity">
    <text evidence="12">Belongs to the peptidase M20C family.</text>
</comment>
<accession>E7GCL4</accession>
<evidence type="ECO:0000256" key="8">
    <source>
        <dbReference type="ARBA" id="ARBA00023285"/>
    </source>
</evidence>
<keyword evidence="8" id="KW-0170">Cobalt</keyword>
<dbReference type="FunFam" id="3.40.630.10:FF:000015">
    <property type="entry name" value="Aminoacyl-histidine dipeptidase PepD"/>
    <property type="match status" value="1"/>
</dbReference>
<proteinExistence type="inferred from homology"/>
<evidence type="ECO:0000259" key="18">
    <source>
        <dbReference type="Pfam" id="PF07687"/>
    </source>
</evidence>
<evidence type="ECO:0000256" key="14">
    <source>
        <dbReference type="ARBA" id="ARBA00075285"/>
    </source>
</evidence>
<keyword evidence="3" id="KW-0645">Protease</keyword>
<sequence length="477" mass="53056">MAVLDTSIPIFNYFEEIAKIPHGSYNEQRIADYIESVAREHNLRCFRDEMNNVIVYKDASHGYESHVPLMLQAHIDMVNEKNNDCQHDFENDPLDLYIEDGFLHANGTTLGADDGYGVCYMLAILTDDSLKHPPLECVFTVQEEVGLFGAFGVDETQLSAKRMIGLDSETEGETCTSSSGGNDLMITKQITGEDNDSPVYVLEVRGLLGGHSGECIDKGRGNANKIAARVLYHFLKEGMDIRLIDITGGLKNNAIPRECTVAFASSNPFKSLYELVQAYQNDIYKELEMSDPGVSITIHEEECPVCICSRDSEAIISIMYLAPNGMIEKSQVIAGLTTVSLNMGVVRTHDDCVTIDYSIRSPLQSIRVELSLQLELIASLYNAYVKVSGDYPGWDYDPSSQLRSQFQAFYQQYTGLKLKEVATHGGLETGVLKGKIPELDIVTMGPNMSDIHTPDEKLELESFLKTYQLLVSFIETL</sequence>
<evidence type="ECO:0000256" key="3">
    <source>
        <dbReference type="ARBA" id="ARBA00022670"/>
    </source>
</evidence>
<dbReference type="InterPro" id="IPR002933">
    <property type="entry name" value="Peptidase_M20"/>
</dbReference>
<evidence type="ECO:0000256" key="7">
    <source>
        <dbReference type="ARBA" id="ARBA00023049"/>
    </source>
</evidence>
<dbReference type="GO" id="GO:0046872">
    <property type="term" value="F:metal ion binding"/>
    <property type="evidence" value="ECO:0007669"/>
    <property type="project" value="UniProtKB-KW"/>
</dbReference>
<keyword evidence="20" id="KW-1185">Reference proteome</keyword>
<dbReference type="eggNOG" id="COG2195">
    <property type="taxonomic scope" value="Bacteria"/>
</dbReference>
<dbReference type="NCBIfam" id="TIGR01893">
    <property type="entry name" value="aa-his-dipept"/>
    <property type="match status" value="1"/>
</dbReference>
<feature type="domain" description="Peptidase M20 dimerisation" evidence="18">
    <location>
        <begin position="203"/>
        <end position="286"/>
    </location>
</feature>
<dbReference type="PANTHER" id="PTHR43501">
    <property type="entry name" value="CYTOSOL NON-SPECIFIC DIPEPTIDASE"/>
    <property type="match status" value="1"/>
</dbReference>
<evidence type="ECO:0000256" key="5">
    <source>
        <dbReference type="ARBA" id="ARBA00022801"/>
    </source>
</evidence>
<organism evidence="19 20">
    <name type="scientific">Coprobacillus cateniformis</name>
    <dbReference type="NCBI Taxonomy" id="100884"/>
    <lineage>
        <taxon>Bacteria</taxon>
        <taxon>Bacillati</taxon>
        <taxon>Bacillota</taxon>
        <taxon>Erysipelotrichia</taxon>
        <taxon>Erysipelotrichales</taxon>
        <taxon>Coprobacillaceae</taxon>
        <taxon>Coprobacillus</taxon>
    </lineage>
</organism>
<dbReference type="Proteomes" id="UP000003157">
    <property type="component" value="Unassembled WGS sequence"/>
</dbReference>
<evidence type="ECO:0000256" key="17">
    <source>
        <dbReference type="ARBA" id="ARBA00078074"/>
    </source>
</evidence>
<dbReference type="Pfam" id="PF07687">
    <property type="entry name" value="M20_dimer"/>
    <property type="match status" value="1"/>
</dbReference>
<keyword evidence="5" id="KW-0378">Hydrolase</keyword>
<evidence type="ECO:0000256" key="12">
    <source>
        <dbReference type="ARBA" id="ARBA00061423"/>
    </source>
</evidence>
<keyword evidence="4" id="KW-0479">Metal-binding</keyword>
<evidence type="ECO:0000256" key="4">
    <source>
        <dbReference type="ARBA" id="ARBA00022723"/>
    </source>
</evidence>
<dbReference type="GeneID" id="78228091"/>
<dbReference type="PANTHER" id="PTHR43501:SF1">
    <property type="entry name" value="CYTOSOL NON-SPECIFIC DIPEPTIDASE"/>
    <property type="match status" value="1"/>
</dbReference>
<evidence type="ECO:0000256" key="2">
    <source>
        <dbReference type="ARBA" id="ARBA00001947"/>
    </source>
</evidence>
<dbReference type="RefSeq" id="WP_008789594.1">
    <property type="nucleotide sequence ID" value="NZ_AKCB01000001.1"/>
</dbReference>
<evidence type="ECO:0000256" key="13">
    <source>
        <dbReference type="ARBA" id="ARBA00071271"/>
    </source>
</evidence>
<dbReference type="EC" id="3.4.13.18" evidence="10"/>
<dbReference type="GO" id="GO:0006508">
    <property type="term" value="P:proteolysis"/>
    <property type="evidence" value="ECO:0007669"/>
    <property type="project" value="UniProtKB-KW"/>
</dbReference>
<name>E7GCL4_9FIRM</name>
<dbReference type="GO" id="GO:0070573">
    <property type="term" value="F:metallodipeptidase activity"/>
    <property type="evidence" value="ECO:0007669"/>
    <property type="project" value="TreeGrafter"/>
</dbReference>
<keyword evidence="7" id="KW-0482">Metalloprotease</keyword>
<dbReference type="GO" id="GO:0005829">
    <property type="term" value="C:cytosol"/>
    <property type="evidence" value="ECO:0007669"/>
    <property type="project" value="TreeGrafter"/>
</dbReference>
<dbReference type="SUPFAM" id="SSF53187">
    <property type="entry name" value="Zn-dependent exopeptidases"/>
    <property type="match status" value="1"/>
</dbReference>
<evidence type="ECO:0000256" key="11">
    <source>
        <dbReference type="ARBA" id="ARBA00044252"/>
    </source>
</evidence>
<dbReference type="AlphaFoldDB" id="E7GCL4"/>
<comment type="caution">
    <text evidence="19">The sequence shown here is derived from an EMBL/GenBank/DDBJ whole genome shotgun (WGS) entry which is preliminary data.</text>
</comment>
<gene>
    <name evidence="19" type="ORF">HMPREF9488_02506</name>
</gene>
<dbReference type="FunFam" id="3.40.630.10:FF:000018">
    <property type="entry name" value="Aminoacyl-histidine dipeptidase PepD"/>
    <property type="match status" value="1"/>
</dbReference>
<comment type="cofactor">
    <cofactor evidence="2">
        <name>Zn(2+)</name>
        <dbReference type="ChEBI" id="CHEBI:29105"/>
    </cofactor>
</comment>
<comment type="cofactor">
    <cofactor evidence="1">
        <name>Co(2+)</name>
        <dbReference type="ChEBI" id="CHEBI:48828"/>
    </cofactor>
</comment>
<evidence type="ECO:0000256" key="16">
    <source>
        <dbReference type="ARBA" id="ARBA00077688"/>
    </source>
</evidence>
<protein>
    <recommendedName>
        <fullName evidence="13">Cytosol non-specific dipeptidase</fullName>
        <ecNumber evidence="10">3.4.13.18</ecNumber>
    </recommendedName>
    <alternativeName>
        <fullName evidence="16">Aminoacyl-histidine dipeptidase</fullName>
    </alternativeName>
    <alternativeName>
        <fullName evidence="15">Beta-alanyl-histidine dipeptidase</fullName>
    </alternativeName>
    <alternativeName>
        <fullName evidence="14">Carnosinase</fullName>
    </alternativeName>
    <alternativeName>
        <fullName evidence="11">Peptidase D</fullName>
    </alternativeName>
    <alternativeName>
        <fullName evidence="17">Xaa-His dipeptidase</fullName>
    </alternativeName>
</protein>
<evidence type="ECO:0000313" key="19">
    <source>
        <dbReference type="EMBL" id="EFW04223.1"/>
    </source>
</evidence>
<evidence type="ECO:0000256" key="1">
    <source>
        <dbReference type="ARBA" id="ARBA00001941"/>
    </source>
</evidence>
<dbReference type="Pfam" id="PF01546">
    <property type="entry name" value="Peptidase_M20"/>
    <property type="match status" value="1"/>
</dbReference>
<dbReference type="InterPro" id="IPR001160">
    <property type="entry name" value="Peptidase_M20C"/>
</dbReference>
<evidence type="ECO:0000256" key="15">
    <source>
        <dbReference type="ARBA" id="ARBA00076004"/>
    </source>
</evidence>